<name>A0A3S5C825_9PLAT</name>
<evidence type="ECO:0000313" key="2">
    <source>
        <dbReference type="EMBL" id="VEL41425.1"/>
    </source>
</evidence>
<dbReference type="EMBL" id="CAAALY010269292">
    <property type="protein sequence ID" value="VEL41425.1"/>
    <property type="molecule type" value="Genomic_DNA"/>
</dbReference>
<protein>
    <submittedName>
        <fullName evidence="2">Uncharacterized protein</fullName>
    </submittedName>
</protein>
<feature type="region of interest" description="Disordered" evidence="1">
    <location>
        <begin position="72"/>
        <end position="102"/>
    </location>
</feature>
<feature type="region of interest" description="Disordered" evidence="1">
    <location>
        <begin position="1"/>
        <end position="40"/>
    </location>
</feature>
<evidence type="ECO:0000256" key="1">
    <source>
        <dbReference type="SAM" id="MobiDB-lite"/>
    </source>
</evidence>
<feature type="non-terminal residue" evidence="2">
    <location>
        <position position="287"/>
    </location>
</feature>
<feature type="compositionally biased region" description="Polar residues" evidence="1">
    <location>
        <begin position="1"/>
        <end position="39"/>
    </location>
</feature>
<dbReference type="AlphaFoldDB" id="A0A3S5C825"/>
<feature type="compositionally biased region" description="Acidic residues" evidence="1">
    <location>
        <begin position="151"/>
        <end position="189"/>
    </location>
</feature>
<gene>
    <name evidence="2" type="ORF">PXEA_LOCUS34865</name>
</gene>
<comment type="caution">
    <text evidence="2">The sequence shown here is derived from an EMBL/GenBank/DDBJ whole genome shotgun (WGS) entry which is preliminary data.</text>
</comment>
<reference evidence="2" key="1">
    <citation type="submission" date="2018-11" db="EMBL/GenBank/DDBJ databases">
        <authorList>
            <consortium name="Pathogen Informatics"/>
        </authorList>
    </citation>
    <scope>NUCLEOTIDE SEQUENCE</scope>
</reference>
<evidence type="ECO:0000313" key="3">
    <source>
        <dbReference type="Proteomes" id="UP000784294"/>
    </source>
</evidence>
<keyword evidence="3" id="KW-1185">Reference proteome</keyword>
<accession>A0A3S5C825</accession>
<proteinExistence type="predicted"/>
<sequence>MNGNQQMSRENRGDGSSITRVGTPTSQGPSASSTLSSYEAVSELADLLAPPDAFAASSQTGNLLFGASVCTTGHATDSGSRRSAGQKTSAGDRSSPLATGSELAEQSLGTAAATRAPVNQHRRQISLIQISIDRLPRQARRPRTAVRGEGLDEEEDEQEEEEEEEEEEQEEEELEQALDGENEEDDADEQNGTLAGRIHAIHARDLVSYEVHSSEVRRSKSLGSTASRKQCQHHSRLLLSPQQRLLQPWRPTALYARQVPAMQQQHQILVPQPARAQQRFKTHKYLE</sequence>
<dbReference type="Proteomes" id="UP000784294">
    <property type="component" value="Unassembled WGS sequence"/>
</dbReference>
<feature type="compositionally biased region" description="Polar residues" evidence="1">
    <location>
        <begin position="72"/>
        <end position="98"/>
    </location>
</feature>
<organism evidence="2 3">
    <name type="scientific">Protopolystoma xenopodis</name>
    <dbReference type="NCBI Taxonomy" id="117903"/>
    <lineage>
        <taxon>Eukaryota</taxon>
        <taxon>Metazoa</taxon>
        <taxon>Spiralia</taxon>
        <taxon>Lophotrochozoa</taxon>
        <taxon>Platyhelminthes</taxon>
        <taxon>Monogenea</taxon>
        <taxon>Polyopisthocotylea</taxon>
        <taxon>Polystomatidea</taxon>
        <taxon>Polystomatidae</taxon>
        <taxon>Protopolystoma</taxon>
    </lineage>
</organism>
<feature type="region of interest" description="Disordered" evidence="1">
    <location>
        <begin position="137"/>
        <end position="190"/>
    </location>
</feature>